<accession>X0TJ29</accession>
<dbReference type="AlphaFoldDB" id="X0TJ29"/>
<name>X0TJ29_9ZZZZ</name>
<organism evidence="1">
    <name type="scientific">marine sediment metagenome</name>
    <dbReference type="NCBI Taxonomy" id="412755"/>
    <lineage>
        <taxon>unclassified sequences</taxon>
        <taxon>metagenomes</taxon>
        <taxon>ecological metagenomes</taxon>
    </lineage>
</organism>
<dbReference type="InterPro" id="IPR027417">
    <property type="entry name" value="P-loop_NTPase"/>
</dbReference>
<evidence type="ECO:0000313" key="1">
    <source>
        <dbReference type="EMBL" id="GAF93254.1"/>
    </source>
</evidence>
<feature type="non-terminal residue" evidence="1">
    <location>
        <position position="243"/>
    </location>
</feature>
<dbReference type="EMBL" id="BARS01019651">
    <property type="protein sequence ID" value="GAF93254.1"/>
    <property type="molecule type" value="Genomic_DNA"/>
</dbReference>
<comment type="caution">
    <text evidence="1">The sequence shown here is derived from an EMBL/GenBank/DDBJ whole genome shotgun (WGS) entry which is preliminary data.</text>
</comment>
<sequence length="243" mass="27170">MVATTLTDTERIYKQMLAYRANPVGFVTQVLSLPEEYVWRKMVQILNSIRDHQKTAVRAGHSVSKTFTLGRAVPWFKTCFQPSTVITTAPSDNQVRNQLWREIHAAHAGARVPLGGKMTSLMWDVKPSKEVLETLEPAAREAWEKNFAIGFSTSPDSAAEHATKMQGWHNEWLLIAIDEACGILPQIWRTIMEGLVIDERCKVIAIGNPTDPECDFAKACYSSDVAANEGNTTYTSDEGWNVI</sequence>
<protein>
    <recommendedName>
        <fullName evidence="2">Terminase large subunit gp17-like C-terminal domain-containing protein</fullName>
    </recommendedName>
</protein>
<reference evidence="1" key="1">
    <citation type="journal article" date="2014" name="Front. Microbiol.">
        <title>High frequency of phylogenetically diverse reductive dehalogenase-homologous genes in deep subseafloor sedimentary metagenomes.</title>
        <authorList>
            <person name="Kawai M."/>
            <person name="Futagami T."/>
            <person name="Toyoda A."/>
            <person name="Takaki Y."/>
            <person name="Nishi S."/>
            <person name="Hori S."/>
            <person name="Arai W."/>
            <person name="Tsubouchi T."/>
            <person name="Morono Y."/>
            <person name="Uchiyama I."/>
            <person name="Ito T."/>
            <person name="Fujiyama A."/>
            <person name="Inagaki F."/>
            <person name="Takami H."/>
        </authorList>
    </citation>
    <scope>NUCLEOTIDE SEQUENCE</scope>
    <source>
        <strain evidence="1">Expedition CK06-06</strain>
    </source>
</reference>
<dbReference type="Gene3D" id="3.40.50.300">
    <property type="entry name" value="P-loop containing nucleotide triphosphate hydrolases"/>
    <property type="match status" value="1"/>
</dbReference>
<proteinExistence type="predicted"/>
<evidence type="ECO:0008006" key="2">
    <source>
        <dbReference type="Google" id="ProtNLM"/>
    </source>
</evidence>
<gene>
    <name evidence="1" type="ORF">S01H1_31807</name>
</gene>